<dbReference type="EMBL" id="BDOQ01000010">
    <property type="protein sequence ID" value="GBG14874.1"/>
    <property type="molecule type" value="Genomic_DNA"/>
</dbReference>
<dbReference type="CDD" id="cd00254">
    <property type="entry name" value="LT-like"/>
    <property type="match status" value="1"/>
</dbReference>
<evidence type="ECO:0000313" key="2">
    <source>
        <dbReference type="EMBL" id="GBG14874.1"/>
    </source>
</evidence>
<evidence type="ECO:0000313" key="3">
    <source>
        <dbReference type="Proteomes" id="UP000245081"/>
    </source>
</evidence>
<sequence length="147" mass="16527">MARFIAVRWGLGLGYAKTVVGAAFHAAEKYHLEPTTLLAIAARESSFRHRQDADPNNTYGIMQVIGRYHRDKFSGGVVHPTTVTENIEIGAKVVREYLTLEGGNEPRAIMRYNGSENKEDYQRSVTRLKKLFNRVAANPAYDIKEDA</sequence>
<reference evidence="2 3" key="1">
    <citation type="journal article" date="2018" name="Environ. Microbiol.">
        <title>Isolation and genomic characterization of Novimethylophilus kurashikiensis gen. nov. sp. nov., a new lanthanide-dependent methylotrophic species of Methylophilaceae.</title>
        <authorList>
            <person name="Lv H."/>
            <person name="Sahin N."/>
            <person name="Tani A."/>
        </authorList>
    </citation>
    <scope>NUCLEOTIDE SEQUENCE [LARGE SCALE GENOMIC DNA]</scope>
    <source>
        <strain evidence="2 3">La2-4</strain>
    </source>
</reference>
<dbReference type="Gene3D" id="1.10.530.10">
    <property type="match status" value="1"/>
</dbReference>
<comment type="caution">
    <text evidence="2">The sequence shown here is derived from an EMBL/GenBank/DDBJ whole genome shotgun (WGS) entry which is preliminary data.</text>
</comment>
<dbReference type="AlphaFoldDB" id="A0A2R5FEL0"/>
<gene>
    <name evidence="2" type="ORF">NMK_2475</name>
</gene>
<protein>
    <submittedName>
        <fullName evidence="2">Transglycosylase</fullName>
    </submittedName>
</protein>
<dbReference type="InterPro" id="IPR008258">
    <property type="entry name" value="Transglycosylase_SLT_dom_1"/>
</dbReference>
<proteinExistence type="predicted"/>
<keyword evidence="3" id="KW-1185">Reference proteome</keyword>
<evidence type="ECO:0000259" key="1">
    <source>
        <dbReference type="Pfam" id="PF01464"/>
    </source>
</evidence>
<organism evidence="2 3">
    <name type="scientific">Novimethylophilus kurashikiensis</name>
    <dbReference type="NCBI Taxonomy" id="1825523"/>
    <lineage>
        <taxon>Bacteria</taxon>
        <taxon>Pseudomonadati</taxon>
        <taxon>Pseudomonadota</taxon>
        <taxon>Betaproteobacteria</taxon>
        <taxon>Nitrosomonadales</taxon>
        <taxon>Methylophilaceae</taxon>
        <taxon>Novimethylophilus</taxon>
    </lineage>
</organism>
<accession>A0A2R5FEL0</accession>
<dbReference type="Pfam" id="PF01464">
    <property type="entry name" value="SLT"/>
    <property type="match status" value="1"/>
</dbReference>
<dbReference type="InterPro" id="IPR023346">
    <property type="entry name" value="Lysozyme-like_dom_sf"/>
</dbReference>
<dbReference type="Proteomes" id="UP000245081">
    <property type="component" value="Unassembled WGS sequence"/>
</dbReference>
<feature type="domain" description="Transglycosylase SLT" evidence="1">
    <location>
        <begin position="23"/>
        <end position="123"/>
    </location>
</feature>
<name>A0A2R5FEL0_9PROT</name>
<dbReference type="RefSeq" id="WP_109016057.1">
    <property type="nucleotide sequence ID" value="NZ_BDOQ01000010.1"/>
</dbReference>
<dbReference type="SUPFAM" id="SSF53955">
    <property type="entry name" value="Lysozyme-like"/>
    <property type="match status" value="1"/>
</dbReference>
<dbReference type="OrthoDB" id="9815002at2"/>